<dbReference type="Pfam" id="PF21778">
    <property type="entry name" value="DUF6873"/>
    <property type="match status" value="1"/>
</dbReference>
<dbReference type="OrthoDB" id="1753686at2"/>
<dbReference type="PATRIC" id="fig|908809.3.peg.679"/>
<dbReference type="Proteomes" id="UP000052015">
    <property type="component" value="Unassembled WGS sequence"/>
</dbReference>
<evidence type="ECO:0000259" key="1">
    <source>
        <dbReference type="Pfam" id="PF21778"/>
    </source>
</evidence>
<dbReference type="EMBL" id="LKHP01000003">
    <property type="protein sequence ID" value="KRQ87336.1"/>
    <property type="molecule type" value="Genomic_DNA"/>
</dbReference>
<keyword evidence="3" id="KW-1185">Reference proteome</keyword>
<dbReference type="STRING" id="908809.ABG79_00674"/>
<organism evidence="2 3">
    <name type="scientific">Caloramator mitchellensis</name>
    <dbReference type="NCBI Taxonomy" id="908809"/>
    <lineage>
        <taxon>Bacteria</taxon>
        <taxon>Bacillati</taxon>
        <taxon>Bacillota</taxon>
        <taxon>Clostridia</taxon>
        <taxon>Eubacteriales</taxon>
        <taxon>Clostridiaceae</taxon>
        <taxon>Caloramator</taxon>
    </lineage>
</organism>
<evidence type="ECO:0000313" key="3">
    <source>
        <dbReference type="Proteomes" id="UP000052015"/>
    </source>
</evidence>
<dbReference type="AlphaFoldDB" id="A0A0R3JUY4"/>
<reference evidence="2 3" key="1">
    <citation type="submission" date="2015-09" db="EMBL/GenBank/DDBJ databases">
        <title>Draft genome sequence of a Caloramator mitchellensis, a moderate thermophile from the Great Artesian Basin of Australia.</title>
        <authorList>
            <person name="Patel B.K."/>
        </authorList>
    </citation>
    <scope>NUCLEOTIDE SEQUENCE [LARGE SCALE GENOMIC DNA]</scope>
    <source>
        <strain evidence="2 3">VF08</strain>
    </source>
</reference>
<name>A0A0R3JUY4_CALMK</name>
<protein>
    <recommendedName>
        <fullName evidence="1">DUF6873 domain-containing protein</fullName>
    </recommendedName>
</protein>
<proteinExistence type="predicted"/>
<comment type="caution">
    <text evidence="2">The sequence shown here is derived from an EMBL/GenBank/DDBJ whole genome shotgun (WGS) entry which is preliminary data.</text>
</comment>
<dbReference type="RefSeq" id="WP_152978197.1">
    <property type="nucleotide sequence ID" value="NZ_LKHP01000003.1"/>
</dbReference>
<accession>A0A0R3JUY4</accession>
<feature type="domain" description="DUF6873" evidence="1">
    <location>
        <begin position="20"/>
        <end position="245"/>
    </location>
</feature>
<sequence length="254" mass="28779">MERFIKTPNLPQGNVSLAAVDGRINSEIEKQFNKLNIRLIKTEKIDTYDAISYHPDIMLHHIGEDKIVVPPNIPNKLYYELEKEGFKLIIGKKAVGYQYPDDVAYNVARIGKWAVCNKRFTDEILLDELVKSEIDIIDVKQGYSKCSIAIIAQNSVITSDKGIAKKMVQNLLDVLLIQAGFIELKGLNHGFIGGACGFVSQDKLAFYGNLRFHPDESNIRRFMSKYGIYCLELSETNLIDYGTIIPLKEYSILK</sequence>
<gene>
    <name evidence="2" type="ORF">ABG79_00674</name>
</gene>
<evidence type="ECO:0000313" key="2">
    <source>
        <dbReference type="EMBL" id="KRQ87336.1"/>
    </source>
</evidence>
<dbReference type="InterPro" id="IPR049238">
    <property type="entry name" value="DUF6873"/>
</dbReference>